<keyword evidence="2" id="KW-1185">Reference proteome</keyword>
<organism evidence="1 2">
    <name type="scientific">Aulographum hederae CBS 113979</name>
    <dbReference type="NCBI Taxonomy" id="1176131"/>
    <lineage>
        <taxon>Eukaryota</taxon>
        <taxon>Fungi</taxon>
        <taxon>Dikarya</taxon>
        <taxon>Ascomycota</taxon>
        <taxon>Pezizomycotina</taxon>
        <taxon>Dothideomycetes</taxon>
        <taxon>Pleosporomycetidae</taxon>
        <taxon>Aulographales</taxon>
        <taxon>Aulographaceae</taxon>
    </lineage>
</organism>
<proteinExistence type="predicted"/>
<dbReference type="Proteomes" id="UP000800041">
    <property type="component" value="Unassembled WGS sequence"/>
</dbReference>
<accession>A0A6G1GNE0</accession>
<gene>
    <name evidence="1" type="ORF">K402DRAFT_197217</name>
</gene>
<protein>
    <submittedName>
        <fullName evidence="1">Uncharacterized protein</fullName>
    </submittedName>
</protein>
<dbReference type="AlphaFoldDB" id="A0A6G1GNE0"/>
<name>A0A6G1GNE0_9PEZI</name>
<sequence>MPEIFIKVLMMTSSTNLQNYSHLHQLYLLLFISTYCESVFAGPFWHAYPSRGPTEAITSGRTTTWPSRRRLAKRTLQAGKNHVIEATCTWSQYLAIRSQTFQKQRPRREKFQKLNTLRMLEKPLTTCFQFSKDVGRTFLCIEVDMADRHTRIT</sequence>
<reference evidence="1" key="1">
    <citation type="journal article" date="2020" name="Stud. Mycol.">
        <title>101 Dothideomycetes genomes: a test case for predicting lifestyles and emergence of pathogens.</title>
        <authorList>
            <person name="Haridas S."/>
            <person name="Albert R."/>
            <person name="Binder M."/>
            <person name="Bloem J."/>
            <person name="Labutti K."/>
            <person name="Salamov A."/>
            <person name="Andreopoulos B."/>
            <person name="Baker S."/>
            <person name="Barry K."/>
            <person name="Bills G."/>
            <person name="Bluhm B."/>
            <person name="Cannon C."/>
            <person name="Castanera R."/>
            <person name="Culley D."/>
            <person name="Daum C."/>
            <person name="Ezra D."/>
            <person name="Gonzalez J."/>
            <person name="Henrissat B."/>
            <person name="Kuo A."/>
            <person name="Liang C."/>
            <person name="Lipzen A."/>
            <person name="Lutzoni F."/>
            <person name="Magnuson J."/>
            <person name="Mondo S."/>
            <person name="Nolan M."/>
            <person name="Ohm R."/>
            <person name="Pangilinan J."/>
            <person name="Park H.-J."/>
            <person name="Ramirez L."/>
            <person name="Alfaro M."/>
            <person name="Sun H."/>
            <person name="Tritt A."/>
            <person name="Yoshinaga Y."/>
            <person name="Zwiers L.-H."/>
            <person name="Turgeon B."/>
            <person name="Goodwin S."/>
            <person name="Spatafora J."/>
            <person name="Crous P."/>
            <person name="Grigoriev I."/>
        </authorList>
    </citation>
    <scope>NUCLEOTIDE SEQUENCE</scope>
    <source>
        <strain evidence="1">CBS 113979</strain>
    </source>
</reference>
<evidence type="ECO:0000313" key="2">
    <source>
        <dbReference type="Proteomes" id="UP000800041"/>
    </source>
</evidence>
<dbReference type="EMBL" id="ML977185">
    <property type="protein sequence ID" value="KAF1982342.1"/>
    <property type="molecule type" value="Genomic_DNA"/>
</dbReference>
<evidence type="ECO:0000313" key="1">
    <source>
        <dbReference type="EMBL" id="KAF1982342.1"/>
    </source>
</evidence>